<organism evidence="2 3">
    <name type="scientific">Henosepilachna vigintioctopunctata</name>
    <dbReference type="NCBI Taxonomy" id="420089"/>
    <lineage>
        <taxon>Eukaryota</taxon>
        <taxon>Metazoa</taxon>
        <taxon>Ecdysozoa</taxon>
        <taxon>Arthropoda</taxon>
        <taxon>Hexapoda</taxon>
        <taxon>Insecta</taxon>
        <taxon>Pterygota</taxon>
        <taxon>Neoptera</taxon>
        <taxon>Endopterygota</taxon>
        <taxon>Coleoptera</taxon>
        <taxon>Polyphaga</taxon>
        <taxon>Cucujiformia</taxon>
        <taxon>Coccinelloidea</taxon>
        <taxon>Coccinellidae</taxon>
        <taxon>Epilachninae</taxon>
        <taxon>Epilachnini</taxon>
        <taxon>Henosepilachna</taxon>
    </lineage>
</organism>
<reference evidence="2 3" key="1">
    <citation type="submission" date="2023-03" db="EMBL/GenBank/DDBJ databases">
        <title>Genome insight into feeding habits of ladybird beetles.</title>
        <authorList>
            <person name="Li H.-S."/>
            <person name="Huang Y.-H."/>
            <person name="Pang H."/>
        </authorList>
    </citation>
    <scope>NUCLEOTIDE SEQUENCE [LARGE SCALE GENOMIC DNA]</scope>
    <source>
        <strain evidence="2">SYSU_2023b</strain>
        <tissue evidence="2">Whole body</tissue>
    </source>
</reference>
<accession>A0AAW1UXK7</accession>
<comment type="caution">
    <text evidence="2">The sequence shown here is derived from an EMBL/GenBank/DDBJ whole genome shotgun (WGS) entry which is preliminary data.</text>
</comment>
<keyword evidence="3" id="KW-1185">Reference proteome</keyword>
<feature type="region of interest" description="Disordered" evidence="1">
    <location>
        <begin position="153"/>
        <end position="185"/>
    </location>
</feature>
<name>A0AAW1UXK7_9CUCU</name>
<evidence type="ECO:0000313" key="3">
    <source>
        <dbReference type="Proteomes" id="UP001431783"/>
    </source>
</evidence>
<dbReference type="AlphaFoldDB" id="A0AAW1UXK7"/>
<sequence length="283" mass="31328">MDQILLKGCVPDRISVSESLRGFIEKQFDTGKEISLDKYDVNLKKVVETEQLKSDLRVANVENKALLRLVTELETNINQKSTIIHLLSQSKKFTDNIPIEGNVADAAQKYDKMRESKTRQSKSRLDVISGLHDVDKTDDPKLGGTLSACDVAPVPADGRNLRTQGGRRGSSPRSALVVGSSDRAGGEDGSFAGVSRRAWLHVGRVQLGTKPSVIEDYLRAEFPGYAFSVEALPKRDDAQRLSFKVSTDFDVLDKVKNPEVWPRGVTFRRYSFFRGSGISKVNA</sequence>
<proteinExistence type="predicted"/>
<dbReference type="EMBL" id="JARQZJ010000093">
    <property type="protein sequence ID" value="KAK9884705.1"/>
    <property type="molecule type" value="Genomic_DNA"/>
</dbReference>
<evidence type="ECO:0000256" key="1">
    <source>
        <dbReference type="SAM" id="MobiDB-lite"/>
    </source>
</evidence>
<dbReference type="Proteomes" id="UP001431783">
    <property type="component" value="Unassembled WGS sequence"/>
</dbReference>
<gene>
    <name evidence="2" type="ORF">WA026_007550</name>
</gene>
<protein>
    <submittedName>
        <fullName evidence="2">Uncharacterized protein</fullName>
    </submittedName>
</protein>
<evidence type="ECO:0000313" key="2">
    <source>
        <dbReference type="EMBL" id="KAK9884705.1"/>
    </source>
</evidence>